<evidence type="ECO:0000256" key="3">
    <source>
        <dbReference type="PIRNR" id="PIRNR004862"/>
    </source>
</evidence>
<accession>A0A1F4U2X5</accession>
<dbReference type="NCBIfam" id="TIGR00206">
    <property type="entry name" value="fliF"/>
    <property type="match status" value="1"/>
</dbReference>
<comment type="subcellular location">
    <subcellularLocation>
        <location evidence="3">Bacterial flagellum basal body</location>
    </subcellularLocation>
    <subcellularLocation>
        <location evidence="1">Membrane</location>
    </subcellularLocation>
</comment>
<evidence type="ECO:0000259" key="5">
    <source>
        <dbReference type="Pfam" id="PF01514"/>
    </source>
</evidence>
<dbReference type="GO" id="GO:0016020">
    <property type="term" value="C:membrane"/>
    <property type="evidence" value="ECO:0007669"/>
    <property type="project" value="UniProtKB-SubCell"/>
</dbReference>
<keyword evidence="2 4" id="KW-0472">Membrane</keyword>
<evidence type="ECO:0000313" key="6">
    <source>
        <dbReference type="EMBL" id="OGC39328.1"/>
    </source>
</evidence>
<dbReference type="Gene3D" id="3.30.300.30">
    <property type="match status" value="1"/>
</dbReference>
<keyword evidence="6" id="KW-0966">Cell projection</keyword>
<dbReference type="InterPro" id="IPR000067">
    <property type="entry name" value="FlgMring_FliF"/>
</dbReference>
<evidence type="ECO:0000313" key="7">
    <source>
        <dbReference type="Proteomes" id="UP000179242"/>
    </source>
</evidence>
<evidence type="ECO:0000256" key="1">
    <source>
        <dbReference type="ARBA" id="ARBA00004370"/>
    </source>
</evidence>
<dbReference type="Proteomes" id="UP000179242">
    <property type="component" value="Unassembled WGS sequence"/>
</dbReference>
<organism evidence="6 7">
    <name type="scientific">candidate division WOR-1 bacterium RIFOXYC2_FULL_46_14</name>
    <dbReference type="NCBI Taxonomy" id="1802587"/>
    <lineage>
        <taxon>Bacteria</taxon>
        <taxon>Bacillati</taxon>
        <taxon>Saganbacteria</taxon>
    </lineage>
</organism>
<protein>
    <recommendedName>
        <fullName evidence="3">Flagellar M-ring protein</fullName>
    </recommendedName>
</protein>
<comment type="caution">
    <text evidence="6">The sequence shown here is derived from an EMBL/GenBank/DDBJ whole genome shotgun (WGS) entry which is preliminary data.</text>
</comment>
<dbReference type="PIRSF" id="PIRSF004862">
    <property type="entry name" value="FliF"/>
    <property type="match status" value="1"/>
</dbReference>
<keyword evidence="4" id="KW-1133">Transmembrane helix</keyword>
<gene>
    <name evidence="6" type="ORF">A2438_00090</name>
</gene>
<name>A0A1F4U2X5_UNCSA</name>
<keyword evidence="6" id="KW-0969">Cilium</keyword>
<dbReference type="EMBL" id="MEUJ01000010">
    <property type="protein sequence ID" value="OGC39328.1"/>
    <property type="molecule type" value="Genomic_DNA"/>
</dbReference>
<reference evidence="6 7" key="1">
    <citation type="journal article" date="2016" name="Nat. Commun.">
        <title>Thousands of microbial genomes shed light on interconnected biogeochemical processes in an aquifer system.</title>
        <authorList>
            <person name="Anantharaman K."/>
            <person name="Brown C.T."/>
            <person name="Hug L.A."/>
            <person name="Sharon I."/>
            <person name="Castelle C.J."/>
            <person name="Probst A.J."/>
            <person name="Thomas B.C."/>
            <person name="Singh A."/>
            <person name="Wilkins M.J."/>
            <person name="Karaoz U."/>
            <person name="Brodie E.L."/>
            <person name="Williams K.H."/>
            <person name="Hubbard S.S."/>
            <person name="Banfield J.F."/>
        </authorList>
    </citation>
    <scope>NUCLEOTIDE SEQUENCE [LARGE SCALE GENOMIC DNA]</scope>
</reference>
<dbReference type="GO" id="GO:0071973">
    <property type="term" value="P:bacterial-type flagellum-dependent cell motility"/>
    <property type="evidence" value="ECO:0007669"/>
    <property type="project" value="InterPro"/>
</dbReference>
<evidence type="ECO:0000256" key="2">
    <source>
        <dbReference type="ARBA" id="ARBA00023136"/>
    </source>
</evidence>
<dbReference type="GO" id="GO:0009431">
    <property type="term" value="C:bacterial-type flagellum basal body, MS ring"/>
    <property type="evidence" value="ECO:0007669"/>
    <property type="project" value="InterPro"/>
</dbReference>
<comment type="function">
    <text evidence="3">The M ring may be actively involved in energy transduction.</text>
</comment>
<feature type="transmembrane region" description="Helical" evidence="4">
    <location>
        <begin position="14"/>
        <end position="33"/>
    </location>
</feature>
<dbReference type="PRINTS" id="PR01009">
    <property type="entry name" value="FLGMRINGFLIF"/>
</dbReference>
<dbReference type="PANTHER" id="PTHR30046">
    <property type="entry name" value="FLAGELLAR M-RING PROTEIN"/>
    <property type="match status" value="1"/>
</dbReference>
<dbReference type="GO" id="GO:0003774">
    <property type="term" value="F:cytoskeletal motor activity"/>
    <property type="evidence" value="ECO:0007669"/>
    <property type="project" value="InterPro"/>
</dbReference>
<feature type="transmembrane region" description="Helical" evidence="4">
    <location>
        <begin position="406"/>
        <end position="427"/>
    </location>
</feature>
<evidence type="ECO:0000256" key="4">
    <source>
        <dbReference type="SAM" id="Phobius"/>
    </source>
</evidence>
<dbReference type="PANTHER" id="PTHR30046:SF0">
    <property type="entry name" value="FLAGELLAR M-RING PROTEIN"/>
    <property type="match status" value="1"/>
</dbReference>
<dbReference type="InterPro" id="IPR045851">
    <property type="entry name" value="AMP-bd_C_sf"/>
</dbReference>
<dbReference type="AlphaFoldDB" id="A0A1F4U2X5"/>
<proteinExistence type="inferred from homology"/>
<dbReference type="InterPro" id="IPR043427">
    <property type="entry name" value="YscJ/FliF"/>
</dbReference>
<keyword evidence="6" id="KW-0282">Flagellum</keyword>
<feature type="domain" description="Flagellar M-ring N-terminal" evidence="5">
    <location>
        <begin position="41"/>
        <end position="213"/>
    </location>
</feature>
<keyword evidence="4" id="KW-0812">Transmembrane</keyword>
<dbReference type="Pfam" id="PF01514">
    <property type="entry name" value="YscJ_FliF"/>
    <property type="match status" value="1"/>
</dbReference>
<comment type="similarity">
    <text evidence="3">Belongs to the FliF family.</text>
</comment>
<keyword evidence="3" id="KW-0975">Bacterial flagellum</keyword>
<dbReference type="InterPro" id="IPR006182">
    <property type="entry name" value="FliF_N_dom"/>
</dbReference>
<sequence>MAEPRAQLISNQRLTIIISVLVLVIFIVLFFSFRSCGPGGEKMTVIYSNLDLSDAAKVIARLKEIKIPYEIRDKGSAVAVPKDQAAIARLGLAEKNLPTGGVVGWEIFNETRMGATDFDRRIQLIRAISGELSRNIVRIEGVVDARVQIVLPETKLFEVAKAPVTASVLLKIDPAHRIKPEQIRGIIHLVASSVENLKPENVTVVDERGNILSVLAAPPVQQTVFTAETIARTVLPPPPLPPATAAAVSVVTKEAPVKTVSAEDQELLKLKAKSEYERQLSSACQRVLNNFFPPNKAVAQVAVEFDGKTKDKNYTRLKIKGESATVSANVSRITILVLVDKKIALTSLARRNIYQTLALAVPYNKQRGDRIAIKLVPFYAVASPVISTEAAATSWPVKPEPKQASWLIYAGGAVLFIFIVLVVVGMGRRKKIDLPEREEEQLLYAPPTAEEATDAVKQIKDMAEREPEKVANLLKQWLMEEG</sequence>